<accession>A0A2P6VPX7</accession>
<gene>
    <name evidence="3" type="primary">g924</name>
    <name evidence="3" type="ORF">C2E20_0924</name>
</gene>
<feature type="domain" description="GYF" evidence="2">
    <location>
        <begin position="61"/>
        <end position="111"/>
    </location>
</feature>
<evidence type="ECO:0000259" key="2">
    <source>
        <dbReference type="Pfam" id="PF14237"/>
    </source>
</evidence>
<evidence type="ECO:0000313" key="4">
    <source>
        <dbReference type="Proteomes" id="UP000239649"/>
    </source>
</evidence>
<name>A0A2P6VPX7_9CHLO</name>
<dbReference type="Proteomes" id="UP000239649">
    <property type="component" value="Unassembled WGS sequence"/>
</dbReference>
<protein>
    <submittedName>
        <fullName evidence="3">RNA binding (Nucleomorph)</fullName>
    </submittedName>
</protein>
<dbReference type="GO" id="GO:0045037">
    <property type="term" value="P:protein import into chloroplast stroma"/>
    <property type="evidence" value="ECO:0007669"/>
    <property type="project" value="TreeGrafter"/>
</dbReference>
<dbReference type="Pfam" id="PF14237">
    <property type="entry name" value="GYF_2"/>
    <property type="match status" value="1"/>
</dbReference>
<feature type="region of interest" description="Disordered" evidence="1">
    <location>
        <begin position="1"/>
        <end position="39"/>
    </location>
</feature>
<dbReference type="AlphaFoldDB" id="A0A2P6VPX7"/>
<feature type="compositionally biased region" description="Low complexity" evidence="1">
    <location>
        <begin position="1"/>
        <end position="11"/>
    </location>
</feature>
<evidence type="ECO:0000256" key="1">
    <source>
        <dbReference type="SAM" id="MobiDB-lite"/>
    </source>
</evidence>
<dbReference type="EMBL" id="LHPF02000001">
    <property type="protein sequence ID" value="PSC76153.1"/>
    <property type="molecule type" value="Genomic_DNA"/>
</dbReference>
<evidence type="ECO:0000313" key="3">
    <source>
        <dbReference type="EMBL" id="PSC76153.1"/>
    </source>
</evidence>
<dbReference type="STRING" id="554055.A0A2P6VPX7"/>
<sequence length="159" mass="17486">MSDPAAAPSKAGGKKGSGKGKKAAAAAAAAEPQQPFKPGKLTINDRQVVDYVRTATAKNIWYYRDRMSTPRGPCSLPLLREAWTQGVIDENTLVWGQGLADWLPVKNVRTLVPQIRTVEVQIATWVKKTFALKPALARARRERGEQRGGQQNSQVDLMY</sequence>
<keyword evidence="4" id="KW-1185">Reference proteome</keyword>
<organism evidence="3 4">
    <name type="scientific">Micractinium conductrix</name>
    <dbReference type="NCBI Taxonomy" id="554055"/>
    <lineage>
        <taxon>Eukaryota</taxon>
        <taxon>Viridiplantae</taxon>
        <taxon>Chlorophyta</taxon>
        <taxon>core chlorophytes</taxon>
        <taxon>Trebouxiophyceae</taxon>
        <taxon>Chlorellales</taxon>
        <taxon>Chlorellaceae</taxon>
        <taxon>Chlorella clade</taxon>
        <taxon>Micractinium</taxon>
    </lineage>
</organism>
<dbReference type="PANTHER" id="PTHR37755">
    <property type="entry name" value="PROTEIN TIC 56, CHLOROPLASTIC"/>
    <property type="match status" value="1"/>
</dbReference>
<dbReference type="OrthoDB" id="523541at2759"/>
<reference evidence="3 4" key="1">
    <citation type="journal article" date="2018" name="Plant J.">
        <title>Genome sequences of Chlorella sorokiniana UTEX 1602 and Micractinium conductrix SAG 241.80: implications to maltose excretion by a green alga.</title>
        <authorList>
            <person name="Arriola M.B."/>
            <person name="Velmurugan N."/>
            <person name="Zhang Y."/>
            <person name="Plunkett M.H."/>
            <person name="Hondzo H."/>
            <person name="Barney B.M."/>
        </authorList>
    </citation>
    <scope>NUCLEOTIDE SEQUENCE [LARGE SCALE GENOMIC DNA]</scope>
    <source>
        <strain evidence="3 4">SAG 241.80</strain>
    </source>
</reference>
<dbReference type="InterPro" id="IPR037471">
    <property type="entry name" value="TIC56"/>
</dbReference>
<proteinExistence type="predicted"/>
<comment type="caution">
    <text evidence="3">The sequence shown here is derived from an EMBL/GenBank/DDBJ whole genome shotgun (WGS) entry which is preliminary data.</text>
</comment>
<dbReference type="PANTHER" id="PTHR37755:SF1">
    <property type="entry name" value="PROTEIN TIC 56, CHLOROPLASTIC"/>
    <property type="match status" value="1"/>
</dbReference>
<feature type="compositionally biased region" description="Basic residues" evidence="1">
    <location>
        <begin position="12"/>
        <end position="22"/>
    </location>
</feature>
<dbReference type="InterPro" id="IPR025640">
    <property type="entry name" value="GYF_2"/>
</dbReference>
<dbReference type="GO" id="GO:0009706">
    <property type="term" value="C:chloroplast inner membrane"/>
    <property type="evidence" value="ECO:0007669"/>
    <property type="project" value="TreeGrafter"/>
</dbReference>